<proteinExistence type="predicted"/>
<name>A0A166QV40_9AGAM</name>
<protein>
    <submittedName>
        <fullName evidence="2">Uncharacterized protein</fullName>
    </submittedName>
</protein>
<evidence type="ECO:0000313" key="3">
    <source>
        <dbReference type="Proteomes" id="UP000076532"/>
    </source>
</evidence>
<dbReference type="EMBL" id="KV417508">
    <property type="protein sequence ID" value="KZP27579.1"/>
    <property type="molecule type" value="Genomic_DNA"/>
</dbReference>
<feature type="region of interest" description="Disordered" evidence="1">
    <location>
        <begin position="81"/>
        <end position="100"/>
    </location>
</feature>
<accession>A0A166QV40</accession>
<reference evidence="2 3" key="1">
    <citation type="journal article" date="2016" name="Mol. Biol. Evol.">
        <title>Comparative Genomics of Early-Diverging Mushroom-Forming Fungi Provides Insights into the Origins of Lignocellulose Decay Capabilities.</title>
        <authorList>
            <person name="Nagy L.G."/>
            <person name="Riley R."/>
            <person name="Tritt A."/>
            <person name="Adam C."/>
            <person name="Daum C."/>
            <person name="Floudas D."/>
            <person name="Sun H."/>
            <person name="Yadav J.S."/>
            <person name="Pangilinan J."/>
            <person name="Larsson K.H."/>
            <person name="Matsuura K."/>
            <person name="Barry K."/>
            <person name="Labutti K."/>
            <person name="Kuo R."/>
            <person name="Ohm R.A."/>
            <person name="Bhattacharya S.S."/>
            <person name="Shirouzu T."/>
            <person name="Yoshinaga Y."/>
            <person name="Martin F.M."/>
            <person name="Grigoriev I.V."/>
            <person name="Hibbett D.S."/>
        </authorList>
    </citation>
    <scope>NUCLEOTIDE SEQUENCE [LARGE SCALE GENOMIC DNA]</scope>
    <source>
        <strain evidence="2 3">CBS 109695</strain>
    </source>
</reference>
<sequence>MSPHYTRSGRTIHHATSLPPSPRDEAIGATLGEGASDSSDVCGARSVAVAGLVPDREALPTRSANSEDEAASVALAPEVSFGSIDPNDRITGPNEFESPRRTSRAVVLRLVCRPAR</sequence>
<evidence type="ECO:0000313" key="2">
    <source>
        <dbReference type="EMBL" id="KZP27579.1"/>
    </source>
</evidence>
<dbReference type="Proteomes" id="UP000076532">
    <property type="component" value="Unassembled WGS sequence"/>
</dbReference>
<organism evidence="2 3">
    <name type="scientific">Athelia psychrophila</name>
    <dbReference type="NCBI Taxonomy" id="1759441"/>
    <lineage>
        <taxon>Eukaryota</taxon>
        <taxon>Fungi</taxon>
        <taxon>Dikarya</taxon>
        <taxon>Basidiomycota</taxon>
        <taxon>Agaricomycotina</taxon>
        <taxon>Agaricomycetes</taxon>
        <taxon>Agaricomycetidae</taxon>
        <taxon>Atheliales</taxon>
        <taxon>Atheliaceae</taxon>
        <taxon>Athelia</taxon>
    </lineage>
</organism>
<evidence type="ECO:0000256" key="1">
    <source>
        <dbReference type="SAM" id="MobiDB-lite"/>
    </source>
</evidence>
<feature type="region of interest" description="Disordered" evidence="1">
    <location>
        <begin position="1"/>
        <end position="40"/>
    </location>
</feature>
<gene>
    <name evidence="2" type="ORF">FIBSPDRAFT_886463</name>
</gene>
<dbReference type="AlphaFoldDB" id="A0A166QV40"/>
<keyword evidence="3" id="KW-1185">Reference proteome</keyword>